<keyword evidence="3" id="KW-1185">Reference proteome</keyword>
<dbReference type="InterPro" id="IPR027417">
    <property type="entry name" value="P-loop_NTPase"/>
</dbReference>
<dbReference type="PANTHER" id="PTHR19338:SF74">
    <property type="entry name" value="POWDERY MILDEW RESISTANCE PROTEIN 12-LIKE"/>
    <property type="match status" value="1"/>
</dbReference>
<dbReference type="SUPFAM" id="SSF52540">
    <property type="entry name" value="P-loop containing nucleoside triphosphate hydrolases"/>
    <property type="match status" value="1"/>
</dbReference>
<dbReference type="InterPro" id="IPR002182">
    <property type="entry name" value="NB-ARC"/>
</dbReference>
<evidence type="ECO:0000259" key="1">
    <source>
        <dbReference type="Pfam" id="PF00931"/>
    </source>
</evidence>
<feature type="domain" description="NB-ARC" evidence="1">
    <location>
        <begin position="24"/>
        <end position="123"/>
    </location>
</feature>
<reference evidence="2" key="5">
    <citation type="journal article" date="2021" name="G3 (Bethesda)">
        <title>Aegilops tauschii genome assembly Aet v5.0 features greater sequence contiguity and improved annotation.</title>
        <authorList>
            <person name="Wang L."/>
            <person name="Zhu T."/>
            <person name="Rodriguez J.C."/>
            <person name="Deal K.R."/>
            <person name="Dubcovsky J."/>
            <person name="McGuire P.E."/>
            <person name="Lux T."/>
            <person name="Spannagl M."/>
            <person name="Mayer K.F.X."/>
            <person name="Baldrich P."/>
            <person name="Meyers B.C."/>
            <person name="Huo N."/>
            <person name="Gu Y.Q."/>
            <person name="Zhou H."/>
            <person name="Devos K.M."/>
            <person name="Bennetzen J.L."/>
            <person name="Unver T."/>
            <person name="Budak H."/>
            <person name="Gulick P.J."/>
            <person name="Galiba G."/>
            <person name="Kalapos B."/>
            <person name="Nelson D.R."/>
            <person name="Li P."/>
            <person name="You F.M."/>
            <person name="Luo M.C."/>
            <person name="Dvorak J."/>
        </authorList>
    </citation>
    <scope>NUCLEOTIDE SEQUENCE [LARGE SCALE GENOMIC DNA]</scope>
    <source>
        <strain evidence="2">cv. AL8/78</strain>
    </source>
</reference>
<sequence length="162" mass="18314">SVTIDPRMSTIYVEEAGLVGIEGPSEELLNLLTDTEEKLKVVSILGFGGLGKTTLAKQVYDEIRGKFECTAFVSVSQRPNMTGLLYRIQLKLGMNRSSRVYEVQDIIEDLRQYLTHKRYYYLLQSSRMLLHGLRCADTSESARIQPDTAPIQPDTYPVPYCS</sequence>
<dbReference type="GO" id="GO:0043531">
    <property type="term" value="F:ADP binding"/>
    <property type="evidence" value="ECO:0007669"/>
    <property type="project" value="InterPro"/>
</dbReference>
<dbReference type="AlphaFoldDB" id="A0A453A1T9"/>
<accession>A0A453A1T9</accession>
<evidence type="ECO:0000313" key="2">
    <source>
        <dbReference type="EnsemblPlants" id="AET1Gv21007200.7"/>
    </source>
</evidence>
<reference evidence="2" key="4">
    <citation type="submission" date="2019-03" db="UniProtKB">
        <authorList>
            <consortium name="EnsemblPlants"/>
        </authorList>
    </citation>
    <scope>IDENTIFICATION</scope>
</reference>
<dbReference type="Gramene" id="AET1Gv21007200.7">
    <property type="protein sequence ID" value="AET1Gv21007200.7"/>
    <property type="gene ID" value="AET1Gv21007200"/>
</dbReference>
<organism evidence="2 3">
    <name type="scientific">Aegilops tauschii subsp. strangulata</name>
    <name type="common">Goatgrass</name>
    <dbReference type="NCBI Taxonomy" id="200361"/>
    <lineage>
        <taxon>Eukaryota</taxon>
        <taxon>Viridiplantae</taxon>
        <taxon>Streptophyta</taxon>
        <taxon>Embryophyta</taxon>
        <taxon>Tracheophyta</taxon>
        <taxon>Spermatophyta</taxon>
        <taxon>Magnoliopsida</taxon>
        <taxon>Liliopsida</taxon>
        <taxon>Poales</taxon>
        <taxon>Poaceae</taxon>
        <taxon>BOP clade</taxon>
        <taxon>Pooideae</taxon>
        <taxon>Triticodae</taxon>
        <taxon>Triticeae</taxon>
        <taxon>Triticinae</taxon>
        <taxon>Aegilops</taxon>
    </lineage>
</organism>
<dbReference type="Pfam" id="PF00931">
    <property type="entry name" value="NB-ARC"/>
    <property type="match status" value="1"/>
</dbReference>
<dbReference type="Gene3D" id="3.40.50.300">
    <property type="entry name" value="P-loop containing nucleotide triphosphate hydrolases"/>
    <property type="match status" value="1"/>
</dbReference>
<reference evidence="2" key="3">
    <citation type="journal article" date="2017" name="Nature">
        <title>Genome sequence of the progenitor of the wheat D genome Aegilops tauschii.</title>
        <authorList>
            <person name="Luo M.C."/>
            <person name="Gu Y.Q."/>
            <person name="Puiu D."/>
            <person name="Wang H."/>
            <person name="Twardziok S.O."/>
            <person name="Deal K.R."/>
            <person name="Huo N."/>
            <person name="Zhu T."/>
            <person name="Wang L."/>
            <person name="Wang Y."/>
            <person name="McGuire P.E."/>
            <person name="Liu S."/>
            <person name="Long H."/>
            <person name="Ramasamy R.K."/>
            <person name="Rodriguez J.C."/>
            <person name="Van S.L."/>
            <person name="Yuan L."/>
            <person name="Wang Z."/>
            <person name="Xia Z."/>
            <person name="Xiao L."/>
            <person name="Anderson O.D."/>
            <person name="Ouyang S."/>
            <person name="Liang Y."/>
            <person name="Zimin A.V."/>
            <person name="Pertea G."/>
            <person name="Qi P."/>
            <person name="Bennetzen J.L."/>
            <person name="Dai X."/>
            <person name="Dawson M.W."/>
            <person name="Muller H.G."/>
            <person name="Kugler K."/>
            <person name="Rivarola-Duarte L."/>
            <person name="Spannagl M."/>
            <person name="Mayer K.F.X."/>
            <person name="Lu F.H."/>
            <person name="Bevan M.W."/>
            <person name="Leroy P."/>
            <person name="Li P."/>
            <person name="You F.M."/>
            <person name="Sun Q."/>
            <person name="Liu Z."/>
            <person name="Lyons E."/>
            <person name="Wicker T."/>
            <person name="Salzberg S.L."/>
            <person name="Devos K.M."/>
            <person name="Dvorak J."/>
        </authorList>
    </citation>
    <scope>NUCLEOTIDE SEQUENCE [LARGE SCALE GENOMIC DNA]</scope>
    <source>
        <strain evidence="2">cv. AL8/78</strain>
    </source>
</reference>
<reference evidence="3" key="1">
    <citation type="journal article" date="2014" name="Science">
        <title>Ancient hybridizations among the ancestral genomes of bread wheat.</title>
        <authorList>
            <consortium name="International Wheat Genome Sequencing Consortium,"/>
            <person name="Marcussen T."/>
            <person name="Sandve S.R."/>
            <person name="Heier L."/>
            <person name="Spannagl M."/>
            <person name="Pfeifer M."/>
            <person name="Jakobsen K.S."/>
            <person name="Wulff B.B."/>
            <person name="Steuernagel B."/>
            <person name="Mayer K.F."/>
            <person name="Olsen O.A."/>
        </authorList>
    </citation>
    <scope>NUCLEOTIDE SEQUENCE [LARGE SCALE GENOMIC DNA]</scope>
    <source>
        <strain evidence="3">cv. AL8/78</strain>
    </source>
</reference>
<proteinExistence type="predicted"/>
<name>A0A453A1T9_AEGTS</name>
<evidence type="ECO:0000313" key="3">
    <source>
        <dbReference type="Proteomes" id="UP000015105"/>
    </source>
</evidence>
<dbReference type="Proteomes" id="UP000015105">
    <property type="component" value="Chromosome 1D"/>
</dbReference>
<protein>
    <recommendedName>
        <fullName evidence="1">NB-ARC domain-containing protein</fullName>
    </recommendedName>
</protein>
<dbReference type="PANTHER" id="PTHR19338">
    <property type="entry name" value="TRANSLOCASE OF INNER MITOCHONDRIAL MEMBRANE 13 HOMOLOG"/>
    <property type="match status" value="1"/>
</dbReference>
<dbReference type="EnsemblPlants" id="AET1Gv21007200.7">
    <property type="protein sequence ID" value="AET1Gv21007200.7"/>
    <property type="gene ID" value="AET1Gv21007200"/>
</dbReference>
<reference evidence="3" key="2">
    <citation type="journal article" date="2017" name="Nat. Plants">
        <title>The Aegilops tauschii genome reveals multiple impacts of transposons.</title>
        <authorList>
            <person name="Zhao G."/>
            <person name="Zou C."/>
            <person name="Li K."/>
            <person name="Wang K."/>
            <person name="Li T."/>
            <person name="Gao L."/>
            <person name="Zhang X."/>
            <person name="Wang H."/>
            <person name="Yang Z."/>
            <person name="Liu X."/>
            <person name="Jiang W."/>
            <person name="Mao L."/>
            <person name="Kong X."/>
            <person name="Jiao Y."/>
            <person name="Jia J."/>
        </authorList>
    </citation>
    <scope>NUCLEOTIDE SEQUENCE [LARGE SCALE GENOMIC DNA]</scope>
    <source>
        <strain evidence="3">cv. AL8/78</strain>
    </source>
</reference>